<evidence type="ECO:0000313" key="2">
    <source>
        <dbReference type="EMBL" id="KIK75748.1"/>
    </source>
</evidence>
<reference evidence="2 3" key="1">
    <citation type="submission" date="2014-04" db="EMBL/GenBank/DDBJ databases">
        <authorList>
            <consortium name="DOE Joint Genome Institute"/>
            <person name="Kuo A."/>
            <person name="Kohler A."/>
            <person name="Jargeat P."/>
            <person name="Nagy L.G."/>
            <person name="Floudas D."/>
            <person name="Copeland A."/>
            <person name="Barry K.W."/>
            <person name="Cichocki N."/>
            <person name="Veneault-Fourrey C."/>
            <person name="LaButti K."/>
            <person name="Lindquist E.A."/>
            <person name="Lipzen A."/>
            <person name="Lundell T."/>
            <person name="Morin E."/>
            <person name="Murat C."/>
            <person name="Sun H."/>
            <person name="Tunlid A."/>
            <person name="Henrissat B."/>
            <person name="Grigoriev I.V."/>
            <person name="Hibbett D.S."/>
            <person name="Martin F."/>
            <person name="Nordberg H.P."/>
            <person name="Cantor M.N."/>
            <person name="Hua S.X."/>
        </authorList>
    </citation>
    <scope>NUCLEOTIDE SEQUENCE [LARGE SCALE GENOMIC DNA]</scope>
    <source>
        <strain evidence="2 3">Ve08.2h10</strain>
    </source>
</reference>
<name>A0A0D0CKJ1_9AGAM</name>
<keyword evidence="3" id="KW-1185">Reference proteome</keyword>
<protein>
    <submittedName>
        <fullName evidence="2">Unplaced genomic scaffold scaffold_3073, whole genome shotgun sequence</fullName>
    </submittedName>
</protein>
<gene>
    <name evidence="2" type="ORF">PAXRUDRAFT_18730</name>
</gene>
<reference evidence="3" key="2">
    <citation type="submission" date="2015-01" db="EMBL/GenBank/DDBJ databases">
        <title>Evolutionary Origins and Diversification of the Mycorrhizal Mutualists.</title>
        <authorList>
            <consortium name="DOE Joint Genome Institute"/>
            <consortium name="Mycorrhizal Genomics Consortium"/>
            <person name="Kohler A."/>
            <person name="Kuo A."/>
            <person name="Nagy L.G."/>
            <person name="Floudas D."/>
            <person name="Copeland A."/>
            <person name="Barry K.W."/>
            <person name="Cichocki N."/>
            <person name="Veneault-Fourrey C."/>
            <person name="LaButti K."/>
            <person name="Lindquist E.A."/>
            <person name="Lipzen A."/>
            <person name="Lundell T."/>
            <person name="Morin E."/>
            <person name="Murat C."/>
            <person name="Riley R."/>
            <person name="Ohm R."/>
            <person name="Sun H."/>
            <person name="Tunlid A."/>
            <person name="Henrissat B."/>
            <person name="Grigoriev I.V."/>
            <person name="Hibbett D.S."/>
            <person name="Martin F."/>
        </authorList>
    </citation>
    <scope>NUCLEOTIDE SEQUENCE [LARGE SCALE GENOMIC DNA]</scope>
    <source>
        <strain evidence="3">Ve08.2h10</strain>
    </source>
</reference>
<feature type="region of interest" description="Disordered" evidence="1">
    <location>
        <begin position="128"/>
        <end position="155"/>
    </location>
</feature>
<dbReference type="InParanoid" id="A0A0D0CKJ1"/>
<evidence type="ECO:0000256" key="1">
    <source>
        <dbReference type="SAM" id="MobiDB-lite"/>
    </source>
</evidence>
<sequence length="327" mass="35681">MAVGDYNDTNSDFEAYGSDFEAHDTNRASCKNSTNHATSDVEFVNNGVKYSIARSLDSNATVNEFEDIMDEEICAMCEVIAAQKPKSLKIRIPETQKQGRAPTKTATIKQHQAVLQSDLDAESQAALLSPTSPLSPGPAQKKSRGQPKKTPVWPVTPPPPLIRCPLFIEVKTDPVVVKGRNGAIRYQEQAPHILGPCTLSFGMSWDAFLPFLATRAYATSAACLVVDTMLWRFCANHTAKSDSLPLTNEEGFKYMISHVKASPLQASGSLFIKMARPAKGEEQLPPWAAKVTPAVQPVLDDVAAPTSKKSVSLDDKLLPYVKHDKIQ</sequence>
<organism evidence="2 3">
    <name type="scientific">Paxillus rubicundulus Ve08.2h10</name>
    <dbReference type="NCBI Taxonomy" id="930991"/>
    <lineage>
        <taxon>Eukaryota</taxon>
        <taxon>Fungi</taxon>
        <taxon>Dikarya</taxon>
        <taxon>Basidiomycota</taxon>
        <taxon>Agaricomycotina</taxon>
        <taxon>Agaricomycetes</taxon>
        <taxon>Agaricomycetidae</taxon>
        <taxon>Boletales</taxon>
        <taxon>Paxilineae</taxon>
        <taxon>Paxillaceae</taxon>
        <taxon>Paxillus</taxon>
    </lineage>
</organism>
<proteinExistence type="predicted"/>
<accession>A0A0D0CKJ1</accession>
<dbReference type="Proteomes" id="UP000054538">
    <property type="component" value="Unassembled WGS sequence"/>
</dbReference>
<evidence type="ECO:0000313" key="3">
    <source>
        <dbReference type="Proteomes" id="UP000054538"/>
    </source>
</evidence>
<dbReference type="EMBL" id="KN827895">
    <property type="protein sequence ID" value="KIK75748.1"/>
    <property type="molecule type" value="Genomic_DNA"/>
</dbReference>
<dbReference type="AlphaFoldDB" id="A0A0D0CKJ1"/>
<dbReference type="OrthoDB" id="2703276at2759"/>
<feature type="compositionally biased region" description="Low complexity" evidence="1">
    <location>
        <begin position="128"/>
        <end position="139"/>
    </location>
</feature>
<dbReference type="HOGENOM" id="CLU_850204_0_0_1"/>